<dbReference type="AlphaFoldDB" id="A0A1G4UB85"/>
<keyword evidence="3" id="KW-1185">Reference proteome</keyword>
<evidence type="ECO:0000313" key="2">
    <source>
        <dbReference type="EMBL" id="SCW90225.1"/>
    </source>
</evidence>
<keyword evidence="1" id="KW-0472">Membrane</keyword>
<accession>A0A1G4UB85</accession>
<dbReference type="Proteomes" id="UP000198889">
    <property type="component" value="Unassembled WGS sequence"/>
</dbReference>
<evidence type="ECO:0000256" key="1">
    <source>
        <dbReference type="SAM" id="Phobius"/>
    </source>
</evidence>
<keyword evidence="1" id="KW-1133">Transmembrane helix</keyword>
<dbReference type="EMBL" id="FMTP01000006">
    <property type="protein sequence ID" value="SCW90225.1"/>
    <property type="molecule type" value="Genomic_DNA"/>
</dbReference>
<dbReference type="RefSeq" id="WP_091442394.1">
    <property type="nucleotide sequence ID" value="NZ_FMTP01000006.1"/>
</dbReference>
<proteinExistence type="predicted"/>
<protein>
    <recommendedName>
        <fullName evidence="4">DUF2125 domain-containing protein</fullName>
    </recommendedName>
</protein>
<keyword evidence="1" id="KW-0812">Transmembrane</keyword>
<dbReference type="InterPro" id="IPR018666">
    <property type="entry name" value="DUF2125"/>
</dbReference>
<reference evidence="3" key="1">
    <citation type="submission" date="2016-10" db="EMBL/GenBank/DDBJ databases">
        <authorList>
            <person name="Varghese N."/>
            <person name="Submissions S."/>
        </authorList>
    </citation>
    <scope>NUCLEOTIDE SEQUENCE [LARGE SCALE GENOMIC DNA]</scope>
    <source>
        <strain evidence="3">CGMCC 1.1761</strain>
    </source>
</reference>
<sequence>MSVSDAPSDPAAARRRRWLIALPFALIVVLGIGWSFAWTWSAERASAEIDAWIAREAAEGRTWNCANREFGGFPFRFELICNAPSVTFAGPAEWTARMSRAHAVAQVWNPRHIIAEFEGPSVLTETATGREITANWSLLQVSGVGREGRAERVSIAANDYTLAEGGTTVFSARHAELHVRHHPGEALGTLDIAFGFTGASGMALSTPQARTSGVAMAQAAALAAKSIDGEMQATLTQVPPFRTMPAAERLALWQQSGGRVNLQLARVTGGGGALSASGELGLDAQHRPDGRLDLAVVKAQPLFAAMAEAGLMPDFLANLAPAMMMAGMPTTVDGQKASSFPFAFRDGRVMLGVLPLGKIGPLY</sequence>
<name>A0A1G4UB85_9HYPH</name>
<dbReference type="Pfam" id="PF09898">
    <property type="entry name" value="DUF2125"/>
    <property type="match status" value="1"/>
</dbReference>
<organism evidence="2 3">
    <name type="scientific">Ancylobacter rudongensis</name>
    <dbReference type="NCBI Taxonomy" id="177413"/>
    <lineage>
        <taxon>Bacteria</taxon>
        <taxon>Pseudomonadati</taxon>
        <taxon>Pseudomonadota</taxon>
        <taxon>Alphaproteobacteria</taxon>
        <taxon>Hyphomicrobiales</taxon>
        <taxon>Xanthobacteraceae</taxon>
        <taxon>Ancylobacter</taxon>
    </lineage>
</organism>
<evidence type="ECO:0000313" key="3">
    <source>
        <dbReference type="Proteomes" id="UP000198889"/>
    </source>
</evidence>
<evidence type="ECO:0008006" key="4">
    <source>
        <dbReference type="Google" id="ProtNLM"/>
    </source>
</evidence>
<dbReference type="STRING" id="177413.SAMN05660859_3585"/>
<gene>
    <name evidence="2" type="ORF">SAMN05660859_3585</name>
</gene>
<feature type="transmembrane region" description="Helical" evidence="1">
    <location>
        <begin position="18"/>
        <end position="40"/>
    </location>
</feature>